<keyword evidence="3" id="KW-0732">Signal</keyword>
<dbReference type="Pfam" id="PF24681">
    <property type="entry name" value="Kelch_KLHDC2_KLHL20_DRC7"/>
    <property type="match status" value="1"/>
</dbReference>
<dbReference type="SMART" id="SM00612">
    <property type="entry name" value="Kelch"/>
    <property type="match status" value="4"/>
</dbReference>
<dbReference type="InterPro" id="IPR003961">
    <property type="entry name" value="FN3_dom"/>
</dbReference>
<dbReference type="RefSeq" id="WP_345073849.1">
    <property type="nucleotide sequence ID" value="NZ_BAABDJ010000034.1"/>
</dbReference>
<dbReference type="Pfam" id="PF18962">
    <property type="entry name" value="Por_Secre_tail"/>
    <property type="match status" value="1"/>
</dbReference>
<dbReference type="Proteomes" id="UP001500567">
    <property type="component" value="Unassembled WGS sequence"/>
</dbReference>
<name>A0ABP7SLS2_9BACT</name>
<accession>A0ABP7SLS2</accession>
<reference evidence="6" key="1">
    <citation type="journal article" date="2019" name="Int. J. Syst. Evol. Microbiol.">
        <title>The Global Catalogue of Microorganisms (GCM) 10K type strain sequencing project: providing services to taxonomists for standard genome sequencing and annotation.</title>
        <authorList>
            <consortium name="The Broad Institute Genomics Platform"/>
            <consortium name="The Broad Institute Genome Sequencing Center for Infectious Disease"/>
            <person name="Wu L."/>
            <person name="Ma J."/>
        </authorList>
    </citation>
    <scope>NUCLEOTIDE SEQUENCE [LARGE SCALE GENOMIC DNA]</scope>
    <source>
        <strain evidence="6">JCM 17224</strain>
    </source>
</reference>
<dbReference type="InterPro" id="IPR036116">
    <property type="entry name" value="FN3_sf"/>
</dbReference>
<dbReference type="NCBIfam" id="TIGR04183">
    <property type="entry name" value="Por_Secre_tail"/>
    <property type="match status" value="1"/>
</dbReference>
<dbReference type="InterPro" id="IPR006652">
    <property type="entry name" value="Kelch_1"/>
</dbReference>
<feature type="domain" description="Fibronectin type-III" evidence="4">
    <location>
        <begin position="351"/>
        <end position="450"/>
    </location>
</feature>
<dbReference type="CDD" id="cd00063">
    <property type="entry name" value="FN3"/>
    <property type="match status" value="1"/>
</dbReference>
<feature type="chain" id="PRO_5045355862" description="Fibronectin type-III domain-containing protein" evidence="3">
    <location>
        <begin position="24"/>
        <end position="1075"/>
    </location>
</feature>
<protein>
    <recommendedName>
        <fullName evidence="4">Fibronectin type-III domain-containing protein</fullName>
    </recommendedName>
</protein>
<dbReference type="PROSITE" id="PS50853">
    <property type="entry name" value="FN3"/>
    <property type="match status" value="1"/>
</dbReference>
<evidence type="ECO:0000313" key="5">
    <source>
        <dbReference type="EMBL" id="GAA4013427.1"/>
    </source>
</evidence>
<evidence type="ECO:0000259" key="4">
    <source>
        <dbReference type="PROSITE" id="PS50853"/>
    </source>
</evidence>
<keyword evidence="2" id="KW-0677">Repeat</keyword>
<dbReference type="SUPFAM" id="SSF117281">
    <property type="entry name" value="Kelch motif"/>
    <property type="match status" value="2"/>
</dbReference>
<sequence>MKKILPYLWLVLLGILPRPAAHAQSSAPLRIVAGRVVSGTLPPAAQQPAVAVSSPARATAAVVWNAVASIPVARAQHAAEVVGNKIYVWGGYVDGGSVPISSMSIYDVATNTWSAGANCPISTRGQAHAVGANGLLYSMSGASANGALCSSYNPATNTWAAIANIPTPVWEARALTGLDGKIYVLGGEGNDSGLQIYNPTTNTWSTGATMPTGSKAGTAAIDNNGRLHVIGGVNAGYGLINPHNVYTPATNTWTTAAAMPAARAQAGSVLGSDGQIYVVGGKNSATNLNTPVYSEVYVYNVGTDTWTTSSNLPTALGELKAVRVGGDIYSIAGQNGVAQALVYRAFISNVAPTVTTAAASAIASTSATLGGNVTNDGGSPVTERGVVYSTTNATPTTADTKATNGTGGGSFSATVSGLTPGTTYNVRAYAINSLGTSYGSVITFTTTAAATATSWTGAVSTDWFTAGNWTAGVPTTALDATIPASAPRMPAITAGTASVKTLTLNSGSSLTQTSGTLDVRGDLTSNGTFQPTGGTVVLGSSTLASLSGSSGMRFWNLTVNASGAQLSTAASTAVQRLLTLNGNLATQGNAFTLESNSATTAMVVNNGSAVVNGTSTVQRYLDPSLNAGLGYRHYSSPVVSTAVSDLATGGFTPVVNNNYNSAAVPGATTPFPTVFGYDESRITAANATTLAFEQGYFSPAALSTPLTLGRGYTVNLAASEKVALTGALNTGTVPVGALSRGSEANSGWQLLGNPYPAPLDWNVARTGLPTGVQDAIYVYKSSDQYNGTYQFYTNGFGSLPGGLIGSMQGFFVRVSQPVPSFSFQNSWRTTTYQNPTFNRPTADTRPSVQLELVSAQGAHEPTYVYFEQGATAGFDTRYDAEKLVNTTGLNLSSSAAGTPLAINGLPLFTATTTVPLNVGVPVTGTYTLTAASLANLGTTDVYLHDALTDRQINLKQQPSYIFSASNAALITGRFTLNFGPMRPTATQNGLTAASVSLYPNPAHKSFTLLVPAVRGESQAKLTLYNVLGQAVRTAAVALPAAGAQTTMDVQGLPLGVYVLRVKAGATTVIKQVVVN</sequence>
<proteinExistence type="predicted"/>
<evidence type="ECO:0000313" key="6">
    <source>
        <dbReference type="Proteomes" id="UP001500567"/>
    </source>
</evidence>
<dbReference type="SUPFAM" id="SSF49265">
    <property type="entry name" value="Fibronectin type III"/>
    <property type="match status" value="1"/>
</dbReference>
<dbReference type="PANTHER" id="PTHR24412">
    <property type="entry name" value="KELCH PROTEIN"/>
    <property type="match status" value="1"/>
</dbReference>
<feature type="signal peptide" evidence="3">
    <location>
        <begin position="1"/>
        <end position="23"/>
    </location>
</feature>
<dbReference type="InterPro" id="IPR013783">
    <property type="entry name" value="Ig-like_fold"/>
</dbReference>
<evidence type="ECO:0000256" key="2">
    <source>
        <dbReference type="ARBA" id="ARBA00022737"/>
    </source>
</evidence>
<dbReference type="PANTHER" id="PTHR24412:SF497">
    <property type="entry name" value="KELCH-LIKE PROTEIN 18"/>
    <property type="match status" value="1"/>
</dbReference>
<dbReference type="EMBL" id="BAABDJ010000034">
    <property type="protein sequence ID" value="GAA4013427.1"/>
    <property type="molecule type" value="Genomic_DNA"/>
</dbReference>
<dbReference type="InterPro" id="IPR026444">
    <property type="entry name" value="Secre_tail"/>
</dbReference>
<keyword evidence="1" id="KW-0880">Kelch repeat</keyword>
<evidence type="ECO:0000256" key="3">
    <source>
        <dbReference type="SAM" id="SignalP"/>
    </source>
</evidence>
<dbReference type="Gene3D" id="2.60.40.10">
    <property type="entry name" value="Immunoglobulins"/>
    <property type="match status" value="1"/>
</dbReference>
<gene>
    <name evidence="5" type="ORF">GCM10022408_28110</name>
</gene>
<organism evidence="5 6">
    <name type="scientific">Hymenobacter fastidiosus</name>
    <dbReference type="NCBI Taxonomy" id="486264"/>
    <lineage>
        <taxon>Bacteria</taxon>
        <taxon>Pseudomonadati</taxon>
        <taxon>Bacteroidota</taxon>
        <taxon>Cytophagia</taxon>
        <taxon>Cytophagales</taxon>
        <taxon>Hymenobacteraceae</taxon>
        <taxon>Hymenobacter</taxon>
    </lineage>
</organism>
<evidence type="ECO:0000256" key="1">
    <source>
        <dbReference type="ARBA" id="ARBA00022441"/>
    </source>
</evidence>
<comment type="caution">
    <text evidence="5">The sequence shown here is derived from an EMBL/GenBank/DDBJ whole genome shotgun (WGS) entry which is preliminary data.</text>
</comment>
<dbReference type="Gene3D" id="2.120.10.80">
    <property type="entry name" value="Kelch-type beta propeller"/>
    <property type="match status" value="2"/>
</dbReference>
<keyword evidence="6" id="KW-1185">Reference proteome</keyword>
<dbReference type="InterPro" id="IPR015915">
    <property type="entry name" value="Kelch-typ_b-propeller"/>
</dbReference>
<dbReference type="Pfam" id="PF01344">
    <property type="entry name" value="Kelch_1"/>
    <property type="match status" value="1"/>
</dbReference>